<accession>A0A7G9SKB2</accession>
<dbReference type="AlphaFoldDB" id="A0A7G9SKB2"/>
<dbReference type="KEGG" id="slut:H9L13_05290"/>
<evidence type="ECO:0000313" key="4">
    <source>
        <dbReference type="EMBL" id="QNN68287.1"/>
    </source>
</evidence>
<name>A0A7G9SKB2_9SPHN</name>
<dbReference type="EMBL" id="CP060718">
    <property type="protein sequence ID" value="QNN68287.1"/>
    <property type="molecule type" value="Genomic_DNA"/>
</dbReference>
<evidence type="ECO:0000313" key="5">
    <source>
        <dbReference type="Proteomes" id="UP000515971"/>
    </source>
</evidence>
<evidence type="ECO:0000256" key="1">
    <source>
        <dbReference type="ARBA" id="ARBA00008007"/>
    </source>
</evidence>
<reference evidence="4 5" key="1">
    <citation type="submission" date="2020-08" db="EMBL/GenBank/DDBJ databases">
        <title>Genome sequence of Sphingomonas lutea KCTC 23642T.</title>
        <authorList>
            <person name="Hyun D.-W."/>
            <person name="Bae J.-W."/>
        </authorList>
    </citation>
    <scope>NUCLEOTIDE SEQUENCE [LARGE SCALE GENOMIC DNA]</scope>
    <source>
        <strain evidence="4 5">KCTC 23642</strain>
    </source>
</reference>
<comment type="similarity">
    <text evidence="1">Belongs to the ComF/GntX family.</text>
</comment>
<organism evidence="4 5">
    <name type="scientific">Sphingomonas lutea</name>
    <dbReference type="NCBI Taxonomy" id="1045317"/>
    <lineage>
        <taxon>Bacteria</taxon>
        <taxon>Pseudomonadati</taxon>
        <taxon>Pseudomonadota</taxon>
        <taxon>Alphaproteobacteria</taxon>
        <taxon>Sphingomonadales</taxon>
        <taxon>Sphingomonadaceae</taxon>
        <taxon>Sphingomonas</taxon>
    </lineage>
</organism>
<dbReference type="PANTHER" id="PTHR47505">
    <property type="entry name" value="DNA UTILIZATION PROTEIN YHGH"/>
    <property type="match status" value="1"/>
</dbReference>
<dbReference type="Proteomes" id="UP000515971">
    <property type="component" value="Chromosome"/>
</dbReference>
<feature type="domain" description="Double zinc ribbon" evidence="3">
    <location>
        <begin position="13"/>
        <end position="70"/>
    </location>
</feature>
<sequence>MRIGLLRTWGGLILDFALPPRCPGCGIIVGDLHRFCVDCWKGIEFLGNGGCQTCGLPLAATEAEACGACLAQPPIIARSRAAVRYDDLSRGLAIRLKYGRKVAIARTMAHYMSPLVDPAATRPVLVPVPLHRGRMWRRGFNQSALVARELERRLAIRMDPFALRRVKRTPPLKGMSRQQRARAVAGAFMVPDKAAVAGRTVILVDDVLTTGSTAEACARTLQRAGAERVELISWARVVKPSQLMR</sequence>
<evidence type="ECO:0000259" key="3">
    <source>
        <dbReference type="Pfam" id="PF18912"/>
    </source>
</evidence>
<dbReference type="CDD" id="cd06223">
    <property type="entry name" value="PRTases_typeI"/>
    <property type="match status" value="1"/>
</dbReference>
<dbReference type="Gene3D" id="3.40.50.2020">
    <property type="match status" value="1"/>
</dbReference>
<keyword evidence="5" id="KW-1185">Reference proteome</keyword>
<protein>
    <submittedName>
        <fullName evidence="4">ComF family protein</fullName>
    </submittedName>
</protein>
<dbReference type="InterPro" id="IPR029057">
    <property type="entry name" value="PRTase-like"/>
</dbReference>
<dbReference type="InterPro" id="IPR044005">
    <property type="entry name" value="DZR_2"/>
</dbReference>
<dbReference type="SUPFAM" id="SSF53271">
    <property type="entry name" value="PRTase-like"/>
    <property type="match status" value="1"/>
</dbReference>
<dbReference type="InterPro" id="IPR000836">
    <property type="entry name" value="PRTase_dom"/>
</dbReference>
<evidence type="ECO:0000259" key="2">
    <source>
        <dbReference type="Pfam" id="PF00156"/>
    </source>
</evidence>
<proteinExistence type="inferred from homology"/>
<dbReference type="Pfam" id="PF00156">
    <property type="entry name" value="Pribosyltran"/>
    <property type="match status" value="1"/>
</dbReference>
<dbReference type="Pfam" id="PF18912">
    <property type="entry name" value="DZR_2"/>
    <property type="match status" value="1"/>
</dbReference>
<dbReference type="RefSeq" id="WP_187539660.1">
    <property type="nucleotide sequence ID" value="NZ_BAABJT010000001.1"/>
</dbReference>
<dbReference type="PANTHER" id="PTHR47505:SF1">
    <property type="entry name" value="DNA UTILIZATION PROTEIN YHGH"/>
    <property type="match status" value="1"/>
</dbReference>
<feature type="domain" description="Phosphoribosyltransferase" evidence="2">
    <location>
        <begin position="143"/>
        <end position="232"/>
    </location>
</feature>
<gene>
    <name evidence="4" type="ORF">H9L13_05290</name>
</gene>
<dbReference type="InterPro" id="IPR051910">
    <property type="entry name" value="ComF/GntX_DNA_util-trans"/>
</dbReference>